<dbReference type="Pfam" id="PF01565">
    <property type="entry name" value="FAD_binding_4"/>
    <property type="match status" value="1"/>
</dbReference>
<dbReference type="InterPro" id="IPR016169">
    <property type="entry name" value="FAD-bd_PCMH_sub2"/>
</dbReference>
<evidence type="ECO:0000256" key="2">
    <source>
        <dbReference type="ARBA" id="ARBA00005466"/>
    </source>
</evidence>
<dbReference type="PROSITE" id="PS51387">
    <property type="entry name" value="FAD_PCMH"/>
    <property type="match status" value="1"/>
</dbReference>
<dbReference type="AlphaFoldDB" id="A0A2T2NA92"/>
<comment type="cofactor">
    <cofactor evidence="1">
        <name>FAD</name>
        <dbReference type="ChEBI" id="CHEBI:57692"/>
    </cofactor>
</comment>
<dbReference type="Pfam" id="PF08031">
    <property type="entry name" value="BBE"/>
    <property type="match status" value="1"/>
</dbReference>
<feature type="signal peptide" evidence="6">
    <location>
        <begin position="1"/>
        <end position="20"/>
    </location>
</feature>
<gene>
    <name evidence="8" type="ORF">BS50DRAFT_533380</name>
</gene>
<dbReference type="SUPFAM" id="SSF56176">
    <property type="entry name" value="FAD-binding/transporter-associated domain-like"/>
    <property type="match status" value="1"/>
</dbReference>
<keyword evidence="4" id="KW-0274">FAD</keyword>
<dbReference type="OrthoDB" id="407275at2759"/>
<protein>
    <submittedName>
        <fullName evidence="8">FAD-binding domain-containing protein</fullName>
    </submittedName>
</protein>
<dbReference type="STRING" id="1448308.A0A2T2NA92"/>
<keyword evidence="6" id="KW-0732">Signal</keyword>
<dbReference type="InterPro" id="IPR036318">
    <property type="entry name" value="FAD-bd_PCMH-like_sf"/>
</dbReference>
<evidence type="ECO:0000256" key="1">
    <source>
        <dbReference type="ARBA" id="ARBA00001974"/>
    </source>
</evidence>
<evidence type="ECO:0000313" key="9">
    <source>
        <dbReference type="Proteomes" id="UP000240883"/>
    </source>
</evidence>
<evidence type="ECO:0000256" key="6">
    <source>
        <dbReference type="SAM" id="SignalP"/>
    </source>
</evidence>
<dbReference type="InterPro" id="IPR012951">
    <property type="entry name" value="BBE"/>
</dbReference>
<organism evidence="8 9">
    <name type="scientific">Corynespora cassiicola Philippines</name>
    <dbReference type="NCBI Taxonomy" id="1448308"/>
    <lineage>
        <taxon>Eukaryota</taxon>
        <taxon>Fungi</taxon>
        <taxon>Dikarya</taxon>
        <taxon>Ascomycota</taxon>
        <taxon>Pezizomycotina</taxon>
        <taxon>Dothideomycetes</taxon>
        <taxon>Pleosporomycetidae</taxon>
        <taxon>Pleosporales</taxon>
        <taxon>Corynesporascaceae</taxon>
        <taxon>Corynespora</taxon>
    </lineage>
</organism>
<reference evidence="8 9" key="1">
    <citation type="journal article" date="2018" name="Front. Microbiol.">
        <title>Genome-Wide Analysis of Corynespora cassiicola Leaf Fall Disease Putative Effectors.</title>
        <authorList>
            <person name="Lopez D."/>
            <person name="Ribeiro S."/>
            <person name="Label P."/>
            <person name="Fumanal B."/>
            <person name="Venisse J.S."/>
            <person name="Kohler A."/>
            <person name="de Oliveira R.R."/>
            <person name="Labutti K."/>
            <person name="Lipzen A."/>
            <person name="Lail K."/>
            <person name="Bauer D."/>
            <person name="Ohm R.A."/>
            <person name="Barry K.W."/>
            <person name="Spatafora J."/>
            <person name="Grigoriev I.V."/>
            <person name="Martin F.M."/>
            <person name="Pujade-Renaud V."/>
        </authorList>
    </citation>
    <scope>NUCLEOTIDE SEQUENCE [LARGE SCALE GENOMIC DNA]</scope>
    <source>
        <strain evidence="8 9">Philippines</strain>
    </source>
</reference>
<comment type="similarity">
    <text evidence="2">Belongs to the oxygen-dependent FAD-linked oxidoreductase family.</text>
</comment>
<sequence>MAASIRHLLFIIPFLGTVLAIPAPPSPTPEPVAPPASKPPPIPKGADVVDVSVPLPELFNATTTDLGDFLEDQSKKEADQSQYTLLESVSGGYWNTTGPAAPPVELPLIPDAAPPAASPAKASVSKRALPAAVKPCLEKAKLKIYTPADKSWAKYSTPYNTRVKGTADVVVLAKSSSDVQKAVVCAAKSGISVQARAGGHSYAGYSSRPDKGGMVIDLRNMASVTHNKGSAVVEAGIRLGNLALALLSKGESISHGDCPAVGLAGHSLHGGFGYSSRMWGLSTDAITALDVVTADGYERHVDQRTESELYWALRGAADSLGIVTRIYIKTQEAPKNVVHFTFNLNNIFGDNRKMAKAFVETQKCTQNSKVTDKNLGLTVRIAPGSYRIAGYYYGTKDQFSKINTCLQKATGIAKPEVENLSYAKALATIGGRTPLKQPADANNVKGNFYAKSLLVPENEPLSDAIMREYFSRVVAGAKKFPDQFVFTMRLMGGAGSVIARASDRTSAVANRDTLWIIQHDGNTAKNPRDMQKFIHELTMWLYNQKAGGYGGFKGFAPFVDPAFSRKQAHFTYFGQGSAGRVADVKQTYDPKDIFANPQSFKPKDITANDWYRGLY</sequence>
<dbReference type="GO" id="GO:0071949">
    <property type="term" value="F:FAD binding"/>
    <property type="evidence" value="ECO:0007669"/>
    <property type="project" value="InterPro"/>
</dbReference>
<name>A0A2T2NA92_CORCC</name>
<accession>A0A2T2NA92</accession>
<dbReference type="Gene3D" id="3.30.465.10">
    <property type="match status" value="1"/>
</dbReference>
<proteinExistence type="inferred from homology"/>
<evidence type="ECO:0000313" key="8">
    <source>
        <dbReference type="EMBL" id="PSN62333.1"/>
    </source>
</evidence>
<keyword evidence="9" id="KW-1185">Reference proteome</keyword>
<keyword evidence="3" id="KW-0285">Flavoprotein</keyword>
<evidence type="ECO:0000256" key="4">
    <source>
        <dbReference type="ARBA" id="ARBA00022827"/>
    </source>
</evidence>
<dbReference type="EMBL" id="KZ678142">
    <property type="protein sequence ID" value="PSN62333.1"/>
    <property type="molecule type" value="Genomic_DNA"/>
</dbReference>
<dbReference type="InterPro" id="IPR016166">
    <property type="entry name" value="FAD-bd_PCMH"/>
</dbReference>
<dbReference type="PANTHER" id="PTHR42973">
    <property type="entry name" value="BINDING OXIDOREDUCTASE, PUTATIVE (AFU_ORTHOLOGUE AFUA_1G17690)-RELATED"/>
    <property type="match status" value="1"/>
</dbReference>
<dbReference type="Gene3D" id="3.40.462.20">
    <property type="match status" value="1"/>
</dbReference>
<dbReference type="GO" id="GO:0016491">
    <property type="term" value="F:oxidoreductase activity"/>
    <property type="evidence" value="ECO:0007669"/>
    <property type="project" value="UniProtKB-KW"/>
</dbReference>
<dbReference type="Proteomes" id="UP000240883">
    <property type="component" value="Unassembled WGS sequence"/>
</dbReference>
<dbReference type="PANTHER" id="PTHR42973:SF39">
    <property type="entry name" value="FAD-BINDING PCMH-TYPE DOMAIN-CONTAINING PROTEIN"/>
    <property type="match status" value="1"/>
</dbReference>
<evidence type="ECO:0000256" key="5">
    <source>
        <dbReference type="ARBA" id="ARBA00023002"/>
    </source>
</evidence>
<evidence type="ECO:0000259" key="7">
    <source>
        <dbReference type="PROSITE" id="PS51387"/>
    </source>
</evidence>
<dbReference type="InterPro" id="IPR050416">
    <property type="entry name" value="FAD-linked_Oxidoreductase"/>
</dbReference>
<keyword evidence="5" id="KW-0560">Oxidoreductase</keyword>
<feature type="chain" id="PRO_5015510753" evidence="6">
    <location>
        <begin position="21"/>
        <end position="615"/>
    </location>
</feature>
<feature type="domain" description="FAD-binding PCMH-type" evidence="7">
    <location>
        <begin position="163"/>
        <end position="333"/>
    </location>
</feature>
<evidence type="ECO:0000256" key="3">
    <source>
        <dbReference type="ARBA" id="ARBA00022630"/>
    </source>
</evidence>
<dbReference type="InterPro" id="IPR006094">
    <property type="entry name" value="Oxid_FAD_bind_N"/>
</dbReference>